<comment type="caution">
    <text evidence="2">The sequence shown here is derived from an EMBL/GenBank/DDBJ whole genome shotgun (WGS) entry which is preliminary data.</text>
</comment>
<evidence type="ECO:0000313" key="2">
    <source>
        <dbReference type="EMBL" id="KXU12434.1"/>
    </source>
</evidence>
<proteinExistence type="predicted"/>
<feature type="transmembrane region" description="Helical" evidence="1">
    <location>
        <begin position="80"/>
        <end position="101"/>
    </location>
</feature>
<keyword evidence="1" id="KW-1133">Transmembrane helix</keyword>
<evidence type="ECO:0000313" key="3">
    <source>
        <dbReference type="Proteomes" id="UP000072578"/>
    </source>
</evidence>
<gene>
    <name evidence="2" type="ORF">SINDD18_01614</name>
</gene>
<name>A0A139RCK9_9STRE</name>
<evidence type="ECO:0000256" key="1">
    <source>
        <dbReference type="SAM" id="Phobius"/>
    </source>
</evidence>
<feature type="transmembrane region" description="Helical" evidence="1">
    <location>
        <begin position="122"/>
        <end position="143"/>
    </location>
</feature>
<accession>A0A139RCK9</accession>
<feature type="transmembrane region" description="Helical" evidence="1">
    <location>
        <begin position="149"/>
        <end position="168"/>
    </location>
</feature>
<dbReference type="AlphaFoldDB" id="A0A139RCK9"/>
<dbReference type="EMBL" id="LQZF01000153">
    <property type="protein sequence ID" value="KXU12434.1"/>
    <property type="molecule type" value="Genomic_DNA"/>
</dbReference>
<dbReference type="Proteomes" id="UP000072578">
    <property type="component" value="Unassembled WGS sequence"/>
</dbReference>
<keyword evidence="1" id="KW-0812">Transmembrane</keyword>
<keyword evidence="1" id="KW-0472">Membrane</keyword>
<reference evidence="2 3" key="1">
    <citation type="submission" date="2016-01" db="EMBL/GenBank/DDBJ databases">
        <title>Highly variable Streptococcus oralis are common among viridans streptococci isolated from primates.</title>
        <authorList>
            <person name="Denapaite D."/>
            <person name="Rieger M."/>
            <person name="Koendgen S."/>
            <person name="Brueckner R."/>
            <person name="Ochigava I."/>
            <person name="Kappeler P."/>
            <person name="Maetz-Rensing K."/>
            <person name="Leendertz F."/>
            <person name="Hakenbeck R."/>
        </authorList>
    </citation>
    <scope>NUCLEOTIDE SEQUENCE [LARGE SCALE GENOMIC DNA]</scope>
    <source>
        <strain evidence="2 3">DD18</strain>
    </source>
</reference>
<protein>
    <submittedName>
        <fullName evidence="2">Uncharacterized protein</fullName>
    </submittedName>
</protein>
<organism evidence="2 3">
    <name type="scientific">Streptococcus infantis</name>
    <dbReference type="NCBI Taxonomy" id="68892"/>
    <lineage>
        <taxon>Bacteria</taxon>
        <taxon>Bacillati</taxon>
        <taxon>Bacillota</taxon>
        <taxon>Bacilli</taxon>
        <taxon>Lactobacillales</taxon>
        <taxon>Streptococcaceae</taxon>
        <taxon>Streptococcus</taxon>
    </lineage>
</organism>
<sequence length="209" mass="24445">MVCIFRWINHKTVVVFDNHDCSFEPSILQSLNPLVCVKICWIKVLRIFSTISPLRVGVGIHSIVDEGSQFFLVVVQLSLAWKWSIISNFCFFVFWIHYWSCRSYWFWIFNFFVFKNNFIHPFMLNCCFLIFIDCTVSCNFFGLESMNKGNIVFFTIVIIHSCSCQFLVGTFQTIMNVKGTFIDFINHLDDTSSCRSLAHNAIIIFPSIF</sequence>